<feature type="non-terminal residue" evidence="1">
    <location>
        <position position="1"/>
    </location>
</feature>
<keyword evidence="2" id="KW-1185">Reference proteome</keyword>
<sequence length="129" mass="14342">TNGENDDLLQLEFTNSQNRNGAFRTIVSLLHTLVPFLVSCDPPVLKNGDTLKLRFSGDGRQVGRSQSHVLMTMCVLNEGEAVLTPNKQYTICLYIGKESYQSLQTVAKLFTSELNELQNNGFTDEQGNT</sequence>
<dbReference type="OrthoDB" id="2415320at2759"/>
<dbReference type="EMBL" id="CAJVPI010005831">
    <property type="protein sequence ID" value="CAG8675870.1"/>
    <property type="molecule type" value="Genomic_DNA"/>
</dbReference>
<evidence type="ECO:0000313" key="1">
    <source>
        <dbReference type="EMBL" id="CAG8675870.1"/>
    </source>
</evidence>
<proteinExistence type="predicted"/>
<evidence type="ECO:0000313" key="2">
    <source>
        <dbReference type="Proteomes" id="UP000789739"/>
    </source>
</evidence>
<accession>A0A9N9EGD8</accession>
<gene>
    <name evidence="1" type="ORF">PBRASI_LOCUS11544</name>
</gene>
<feature type="non-terminal residue" evidence="1">
    <location>
        <position position="129"/>
    </location>
</feature>
<name>A0A9N9EGD8_9GLOM</name>
<comment type="caution">
    <text evidence="1">The sequence shown here is derived from an EMBL/GenBank/DDBJ whole genome shotgun (WGS) entry which is preliminary data.</text>
</comment>
<dbReference type="Proteomes" id="UP000789739">
    <property type="component" value="Unassembled WGS sequence"/>
</dbReference>
<dbReference type="AlphaFoldDB" id="A0A9N9EGD8"/>
<protein>
    <submittedName>
        <fullName evidence="1">8570_t:CDS:1</fullName>
    </submittedName>
</protein>
<organism evidence="1 2">
    <name type="scientific">Paraglomus brasilianum</name>
    <dbReference type="NCBI Taxonomy" id="144538"/>
    <lineage>
        <taxon>Eukaryota</taxon>
        <taxon>Fungi</taxon>
        <taxon>Fungi incertae sedis</taxon>
        <taxon>Mucoromycota</taxon>
        <taxon>Glomeromycotina</taxon>
        <taxon>Glomeromycetes</taxon>
        <taxon>Paraglomerales</taxon>
        <taxon>Paraglomeraceae</taxon>
        <taxon>Paraglomus</taxon>
    </lineage>
</organism>
<reference evidence="1" key="1">
    <citation type="submission" date="2021-06" db="EMBL/GenBank/DDBJ databases">
        <authorList>
            <person name="Kallberg Y."/>
            <person name="Tangrot J."/>
            <person name="Rosling A."/>
        </authorList>
    </citation>
    <scope>NUCLEOTIDE SEQUENCE</scope>
    <source>
        <strain evidence="1">BR232B</strain>
    </source>
</reference>